<proteinExistence type="predicted"/>
<dbReference type="EMBL" id="MEAU01000076">
    <property type="protein sequence ID" value="OJA37820.1"/>
    <property type="molecule type" value="Genomic_DNA"/>
</dbReference>
<evidence type="ECO:0000313" key="3">
    <source>
        <dbReference type="Proteomes" id="UP000183667"/>
    </source>
</evidence>
<reference evidence="1" key="2">
    <citation type="submission" date="2016-08" db="EMBL/GenBank/DDBJ databases">
        <authorList>
            <person name="Price E.P."/>
            <person name="Currie B.J."/>
            <person name="Wagner D.M."/>
        </authorList>
    </citation>
    <scope>NUCLEOTIDE SEQUENCE</scope>
    <source>
        <strain evidence="1">MSMB0103</strain>
    </source>
</reference>
<dbReference type="Proteomes" id="UP000183667">
    <property type="component" value="Unassembled WGS sequence"/>
</dbReference>
<protein>
    <submittedName>
        <fullName evidence="1">Uncharacterized protein</fullName>
    </submittedName>
</protein>
<reference evidence="3" key="1">
    <citation type="submission" date="2016-08" db="EMBL/GenBank/DDBJ databases">
        <title>Population biology and virulence potential of Burkholderia ubonensis.</title>
        <authorList>
            <person name="Price E.P."/>
            <person name="Currie B.J."/>
            <person name="Wagner D.M."/>
        </authorList>
    </citation>
    <scope>NUCLEOTIDE SEQUENCE [LARGE SCALE GENOMIC DNA]</scope>
    <source>
        <strain evidence="3">MSMB0103</strain>
    </source>
</reference>
<sequence>MNLFESEPDGFRAGFAVALAAEESAQARDQAQHLVELGLGRLLDVGEQIRAANFIGIEEQLGIEIGATAAQAH</sequence>
<organism evidence="1 3">
    <name type="scientific">Burkholderia ubonensis</name>
    <dbReference type="NCBI Taxonomy" id="101571"/>
    <lineage>
        <taxon>Bacteria</taxon>
        <taxon>Pseudomonadati</taxon>
        <taxon>Pseudomonadota</taxon>
        <taxon>Betaproteobacteria</taxon>
        <taxon>Burkholderiales</taxon>
        <taxon>Burkholderiaceae</taxon>
        <taxon>Burkholderia</taxon>
        <taxon>Burkholderia cepacia complex</taxon>
    </lineage>
</organism>
<gene>
    <name evidence="2" type="ORF">BGV66_18905</name>
    <name evidence="1" type="ORF">BGV66_31125</name>
</gene>
<evidence type="ECO:0000313" key="1">
    <source>
        <dbReference type="EMBL" id="OJA37820.1"/>
    </source>
</evidence>
<accession>A0ABD6PUL2</accession>
<dbReference type="AlphaFoldDB" id="A0ABD6PUL2"/>
<dbReference type="EMBL" id="MEAU01000026">
    <property type="protein sequence ID" value="OJA45482.1"/>
    <property type="molecule type" value="Genomic_DNA"/>
</dbReference>
<name>A0ABD6PUL2_9BURK</name>
<comment type="caution">
    <text evidence="1">The sequence shown here is derived from an EMBL/GenBank/DDBJ whole genome shotgun (WGS) entry which is preliminary data.</text>
</comment>
<evidence type="ECO:0000313" key="2">
    <source>
        <dbReference type="EMBL" id="OJA45482.1"/>
    </source>
</evidence>